<name>A0A0A9FKY3_ARUDO</name>
<feature type="region of interest" description="Disordered" evidence="1">
    <location>
        <begin position="100"/>
        <end position="131"/>
    </location>
</feature>
<evidence type="ECO:0000256" key="1">
    <source>
        <dbReference type="SAM" id="MobiDB-lite"/>
    </source>
</evidence>
<proteinExistence type="predicted"/>
<evidence type="ECO:0000313" key="2">
    <source>
        <dbReference type="EMBL" id="JAE08943.1"/>
    </source>
</evidence>
<feature type="compositionally biased region" description="Low complexity" evidence="1">
    <location>
        <begin position="1"/>
        <end position="20"/>
    </location>
</feature>
<reference evidence="2" key="1">
    <citation type="submission" date="2014-09" db="EMBL/GenBank/DDBJ databases">
        <authorList>
            <person name="Magalhaes I.L.F."/>
            <person name="Oliveira U."/>
            <person name="Santos F.R."/>
            <person name="Vidigal T.H.D.A."/>
            <person name="Brescovit A.D."/>
            <person name="Santos A.J."/>
        </authorList>
    </citation>
    <scope>NUCLEOTIDE SEQUENCE</scope>
    <source>
        <tissue evidence="2">Shoot tissue taken approximately 20 cm above the soil surface</tissue>
    </source>
</reference>
<dbReference type="EMBL" id="GBRH01188953">
    <property type="protein sequence ID" value="JAE08943.1"/>
    <property type="molecule type" value="Transcribed_RNA"/>
</dbReference>
<feature type="compositionally biased region" description="Polar residues" evidence="1">
    <location>
        <begin position="21"/>
        <end position="31"/>
    </location>
</feature>
<sequence length="131" mass="13815">MHSETGTGTSREAASAATTTPMSLESESPRSVTRAYSWPANSLRDGAEDGEKMGTEDTNGRRRDLAARTMAAWAWGSVLQCTTAAAPSEAMAAAMAASETVSMGEATQGIERGTRRERRLERSTASAGKPM</sequence>
<feature type="compositionally biased region" description="Basic and acidic residues" evidence="1">
    <location>
        <begin position="45"/>
        <end position="63"/>
    </location>
</feature>
<organism evidence="2">
    <name type="scientific">Arundo donax</name>
    <name type="common">Giant reed</name>
    <name type="synonym">Donax arundinaceus</name>
    <dbReference type="NCBI Taxonomy" id="35708"/>
    <lineage>
        <taxon>Eukaryota</taxon>
        <taxon>Viridiplantae</taxon>
        <taxon>Streptophyta</taxon>
        <taxon>Embryophyta</taxon>
        <taxon>Tracheophyta</taxon>
        <taxon>Spermatophyta</taxon>
        <taxon>Magnoliopsida</taxon>
        <taxon>Liliopsida</taxon>
        <taxon>Poales</taxon>
        <taxon>Poaceae</taxon>
        <taxon>PACMAD clade</taxon>
        <taxon>Arundinoideae</taxon>
        <taxon>Arundineae</taxon>
        <taxon>Arundo</taxon>
    </lineage>
</organism>
<feature type="compositionally biased region" description="Basic and acidic residues" evidence="1">
    <location>
        <begin position="112"/>
        <end position="122"/>
    </location>
</feature>
<reference evidence="2" key="2">
    <citation type="journal article" date="2015" name="Data Brief">
        <title>Shoot transcriptome of the giant reed, Arundo donax.</title>
        <authorList>
            <person name="Barrero R.A."/>
            <person name="Guerrero F.D."/>
            <person name="Moolhuijzen P."/>
            <person name="Goolsby J.A."/>
            <person name="Tidwell J."/>
            <person name="Bellgard S.E."/>
            <person name="Bellgard M.I."/>
        </authorList>
    </citation>
    <scope>NUCLEOTIDE SEQUENCE</scope>
    <source>
        <tissue evidence="2">Shoot tissue taken approximately 20 cm above the soil surface</tissue>
    </source>
</reference>
<protein>
    <submittedName>
        <fullName evidence="2">Cl34483_1a</fullName>
    </submittedName>
</protein>
<dbReference type="AlphaFoldDB" id="A0A0A9FKY3"/>
<feature type="region of interest" description="Disordered" evidence="1">
    <location>
        <begin position="1"/>
        <end position="63"/>
    </location>
</feature>
<accession>A0A0A9FKY3</accession>